<keyword evidence="2" id="KW-1185">Reference proteome</keyword>
<sequence length="92" mass="10473">MFSLTEAKAQGWRAVAVFDDRPDGLIYLGRSSTQVRAGYAEAYLEIFDEDEREHVQTISMQRWQGAPDAGRWLHHTNLKLPTTTPQKLVRAA</sequence>
<accession>A0A6C2YHQ6</accession>
<dbReference type="AlphaFoldDB" id="A0A6C2YHQ6"/>
<dbReference type="KEGG" id="tim:GMBLW1_33750"/>
<evidence type="ECO:0000313" key="1">
    <source>
        <dbReference type="EMBL" id="VIP00585.1"/>
    </source>
</evidence>
<dbReference type="InParanoid" id="A0A6C2YHQ6"/>
<dbReference type="Proteomes" id="UP000464378">
    <property type="component" value="Chromosome"/>
</dbReference>
<protein>
    <submittedName>
        <fullName evidence="1">Uncharacterized protein</fullName>
    </submittedName>
</protein>
<organism evidence="1">
    <name type="scientific">Tuwongella immobilis</name>
    <dbReference type="NCBI Taxonomy" id="692036"/>
    <lineage>
        <taxon>Bacteria</taxon>
        <taxon>Pseudomonadati</taxon>
        <taxon>Planctomycetota</taxon>
        <taxon>Planctomycetia</taxon>
        <taxon>Gemmatales</taxon>
        <taxon>Gemmataceae</taxon>
        <taxon>Tuwongella</taxon>
    </lineage>
</organism>
<proteinExistence type="predicted"/>
<name>A0A6C2YHQ6_9BACT</name>
<dbReference type="EMBL" id="LR586016">
    <property type="protein sequence ID" value="VIP00585.1"/>
    <property type="molecule type" value="Genomic_DNA"/>
</dbReference>
<dbReference type="EMBL" id="LR593887">
    <property type="protein sequence ID" value="VTR96588.1"/>
    <property type="molecule type" value="Genomic_DNA"/>
</dbReference>
<reference evidence="1" key="1">
    <citation type="submission" date="2019-04" db="EMBL/GenBank/DDBJ databases">
        <authorList>
            <consortium name="Science for Life Laboratories"/>
        </authorList>
    </citation>
    <scope>NUCLEOTIDE SEQUENCE</scope>
    <source>
        <strain evidence="1">MBLW1</strain>
    </source>
</reference>
<dbReference type="RefSeq" id="WP_162655793.1">
    <property type="nucleotide sequence ID" value="NZ_LR593887.1"/>
</dbReference>
<evidence type="ECO:0000313" key="2">
    <source>
        <dbReference type="Proteomes" id="UP000464378"/>
    </source>
</evidence>
<gene>
    <name evidence="1" type="ORF">GMBLW1_33750</name>
</gene>